<organism evidence="1 2">
    <name type="scientific">Roseofilum capinflatum BLCC-M114</name>
    <dbReference type="NCBI Taxonomy" id="3022440"/>
    <lineage>
        <taxon>Bacteria</taxon>
        <taxon>Bacillati</taxon>
        <taxon>Cyanobacteriota</taxon>
        <taxon>Cyanophyceae</taxon>
        <taxon>Desertifilales</taxon>
        <taxon>Desertifilaceae</taxon>
        <taxon>Roseofilum</taxon>
        <taxon>Roseofilum capinflatum</taxon>
    </lineage>
</organism>
<proteinExistence type="predicted"/>
<evidence type="ECO:0000313" key="1">
    <source>
        <dbReference type="EMBL" id="MDJ1174896.1"/>
    </source>
</evidence>
<keyword evidence="2" id="KW-1185">Reference proteome</keyword>
<comment type="caution">
    <text evidence="1">The sequence shown here is derived from an EMBL/GenBank/DDBJ whole genome shotgun (WGS) entry which is preliminary data.</text>
</comment>
<protein>
    <submittedName>
        <fullName evidence="1">Uncharacterized protein</fullName>
    </submittedName>
</protein>
<gene>
    <name evidence="1" type="ORF">PMG25_12395</name>
</gene>
<dbReference type="Proteomes" id="UP001235849">
    <property type="component" value="Unassembled WGS sequence"/>
</dbReference>
<name>A0ABT7B6Y4_9CYAN</name>
<dbReference type="RefSeq" id="WP_283767212.1">
    <property type="nucleotide sequence ID" value="NZ_JAQOSO010000074.1"/>
</dbReference>
<evidence type="ECO:0000313" key="2">
    <source>
        <dbReference type="Proteomes" id="UP001235849"/>
    </source>
</evidence>
<reference evidence="1 2" key="1">
    <citation type="submission" date="2023-01" db="EMBL/GenBank/DDBJ databases">
        <title>Novel diversity within Roseofilum (Cyanobacteria; Desertifilaceae) from marine benthic mats with descriptions of four novel species.</title>
        <authorList>
            <person name="Wang Y."/>
            <person name="Berthold D.E."/>
            <person name="Hu J."/>
            <person name="Lefler F.W."/>
            <person name="Laughinghouse H.D. IV."/>
        </authorList>
    </citation>
    <scope>NUCLEOTIDE SEQUENCE [LARGE SCALE GENOMIC DNA]</scope>
    <source>
        <strain evidence="1 2">BLCC-M114</strain>
    </source>
</reference>
<sequence length="99" mass="10884">MATSSNSTPPILSSESSRPIHTTIQICLYLKDSPQSQPLSTFIEVSRIPMMGEFIEIGGTLYRVFLVSHQPESQEVTASVAAVKTPWESCQSLIDTQNI</sequence>
<dbReference type="EMBL" id="JAQOSO010000074">
    <property type="protein sequence ID" value="MDJ1174896.1"/>
    <property type="molecule type" value="Genomic_DNA"/>
</dbReference>
<accession>A0ABT7B6Y4</accession>